<feature type="domain" description="Acyltransferase 3" evidence="2">
    <location>
        <begin position="126"/>
        <end position="513"/>
    </location>
</feature>
<feature type="non-terminal residue" evidence="3">
    <location>
        <position position="565"/>
    </location>
</feature>
<dbReference type="AlphaFoldDB" id="A0AAV5TEW3"/>
<name>A0AAV5TEW3_9BILA</name>
<dbReference type="Proteomes" id="UP001432027">
    <property type="component" value="Unassembled WGS sequence"/>
</dbReference>
<sequence>KVPDSGVVVGWTFGLCLPASCSSAELESVFVSDTAKHNPVCQIQRTNDSIDDVDVGFYVTISIMGVIVALCILSGFADFFFSDYLHDKPASRGFIWRLFMSFSLYSNIASIFDTSGSKKEGQIAPIHCIRFFSMCWVVLGHLFGSFSGLVANPVDVLYLANDITTEFILNAFFSVDSFFFVGGLLLTFLWFKSYQRSPKQTNSAGAWAMFYVHRILRLSPPYFMMVIFWTFVLPQLIRNSPFNMNLMTQMDFCKETWGLEFTYLHNIIDSQRQCLGYSWYLATDMQIFFFSPLIILPLAFKPVLGFIVSFVLLVLSSAANIFLVYHYHWPATLQIIGATDPDQTNFDNYMSYMYMSPITRCQVYVIGMLAGWFLQTKKRMRINPIINIALWIISLALMFTLILGLHSQTTGEPLPIFWRAMYSAFSKPAWALVLSWIVISCYYGYGGPINSFMSWHIWVPLGRLSYCGYLVHFPMIYLVFSTVHDEIYFSSFIDFVITRLIPIIALTYFFSIFWSACFEISFGRMEMLLLGGNRMKVMPIEPILSERKPSRIVVEPSEEMIDVKI</sequence>
<feature type="non-terminal residue" evidence="3">
    <location>
        <position position="1"/>
    </location>
</feature>
<evidence type="ECO:0000313" key="4">
    <source>
        <dbReference type="Proteomes" id="UP001432027"/>
    </source>
</evidence>
<dbReference type="InterPro" id="IPR052728">
    <property type="entry name" value="O2_lipid_transport_reg"/>
</dbReference>
<feature type="transmembrane region" description="Helical" evidence="1">
    <location>
        <begin position="124"/>
        <end position="147"/>
    </location>
</feature>
<feature type="transmembrane region" description="Helical" evidence="1">
    <location>
        <begin position="349"/>
        <end position="373"/>
    </location>
</feature>
<organism evidence="3 4">
    <name type="scientific">Pristionchus entomophagus</name>
    <dbReference type="NCBI Taxonomy" id="358040"/>
    <lineage>
        <taxon>Eukaryota</taxon>
        <taxon>Metazoa</taxon>
        <taxon>Ecdysozoa</taxon>
        <taxon>Nematoda</taxon>
        <taxon>Chromadorea</taxon>
        <taxon>Rhabditida</taxon>
        <taxon>Rhabditina</taxon>
        <taxon>Diplogasteromorpha</taxon>
        <taxon>Diplogasteroidea</taxon>
        <taxon>Neodiplogasteridae</taxon>
        <taxon>Pristionchus</taxon>
    </lineage>
</organism>
<feature type="transmembrane region" description="Helical" evidence="1">
    <location>
        <begin position="385"/>
        <end position="405"/>
    </location>
</feature>
<keyword evidence="1" id="KW-0472">Membrane</keyword>
<evidence type="ECO:0000256" key="1">
    <source>
        <dbReference type="SAM" id="Phobius"/>
    </source>
</evidence>
<keyword evidence="1" id="KW-1133">Transmembrane helix</keyword>
<feature type="transmembrane region" description="Helical" evidence="1">
    <location>
        <begin position="55"/>
        <end position="82"/>
    </location>
</feature>
<accession>A0AAV5TEW3</accession>
<proteinExistence type="predicted"/>
<feature type="transmembrane region" description="Helical" evidence="1">
    <location>
        <begin position="219"/>
        <end position="237"/>
    </location>
</feature>
<keyword evidence="4" id="KW-1185">Reference proteome</keyword>
<reference evidence="3" key="1">
    <citation type="submission" date="2023-10" db="EMBL/GenBank/DDBJ databases">
        <title>Genome assembly of Pristionchus species.</title>
        <authorList>
            <person name="Yoshida K."/>
            <person name="Sommer R.J."/>
        </authorList>
    </citation>
    <scope>NUCLEOTIDE SEQUENCE</scope>
    <source>
        <strain evidence="3">RS0144</strain>
    </source>
</reference>
<evidence type="ECO:0000259" key="2">
    <source>
        <dbReference type="Pfam" id="PF01757"/>
    </source>
</evidence>
<dbReference type="PANTHER" id="PTHR11161">
    <property type="entry name" value="O-ACYLTRANSFERASE"/>
    <property type="match status" value="1"/>
</dbReference>
<feature type="transmembrane region" description="Helical" evidence="1">
    <location>
        <begin position="500"/>
        <end position="522"/>
    </location>
</feature>
<evidence type="ECO:0000313" key="3">
    <source>
        <dbReference type="EMBL" id="GMS91629.1"/>
    </source>
</evidence>
<dbReference type="PANTHER" id="PTHR11161:SF55">
    <property type="entry name" value="NOSE RESISTANT-TO-FLUOXETINE PROTEIN N-TERMINAL DOMAIN-CONTAINING PROTEIN"/>
    <property type="match status" value="1"/>
</dbReference>
<protein>
    <recommendedName>
        <fullName evidence="2">Acyltransferase 3 domain-containing protein</fullName>
    </recommendedName>
</protein>
<feature type="transmembrane region" description="Helical" evidence="1">
    <location>
        <begin position="277"/>
        <end position="296"/>
    </location>
</feature>
<feature type="transmembrane region" description="Helical" evidence="1">
    <location>
        <begin position="303"/>
        <end position="329"/>
    </location>
</feature>
<keyword evidence="1" id="KW-0812">Transmembrane</keyword>
<feature type="transmembrane region" description="Helical" evidence="1">
    <location>
        <begin position="167"/>
        <end position="191"/>
    </location>
</feature>
<dbReference type="EMBL" id="BTSX01000004">
    <property type="protein sequence ID" value="GMS91629.1"/>
    <property type="molecule type" value="Genomic_DNA"/>
</dbReference>
<dbReference type="Pfam" id="PF01757">
    <property type="entry name" value="Acyl_transf_3"/>
    <property type="match status" value="1"/>
</dbReference>
<comment type="caution">
    <text evidence="3">The sequence shown here is derived from an EMBL/GenBank/DDBJ whole genome shotgun (WGS) entry which is preliminary data.</text>
</comment>
<feature type="transmembrane region" description="Helical" evidence="1">
    <location>
        <begin position="425"/>
        <end position="445"/>
    </location>
</feature>
<feature type="transmembrane region" description="Helical" evidence="1">
    <location>
        <begin position="94"/>
        <end position="112"/>
    </location>
</feature>
<dbReference type="InterPro" id="IPR002656">
    <property type="entry name" value="Acyl_transf_3_dom"/>
</dbReference>
<dbReference type="GO" id="GO:0016747">
    <property type="term" value="F:acyltransferase activity, transferring groups other than amino-acyl groups"/>
    <property type="evidence" value="ECO:0007669"/>
    <property type="project" value="InterPro"/>
</dbReference>
<gene>
    <name evidence="3" type="ORF">PENTCL1PPCAC_13804</name>
</gene>
<feature type="transmembrane region" description="Helical" evidence="1">
    <location>
        <begin position="457"/>
        <end position="480"/>
    </location>
</feature>